<feature type="region of interest" description="Lon-protease-like" evidence="11">
    <location>
        <begin position="353"/>
        <end position="464"/>
    </location>
</feature>
<evidence type="ECO:0000259" key="14">
    <source>
        <dbReference type="PROSITE" id="PS50162"/>
    </source>
</evidence>
<dbReference type="InterPro" id="IPR027417">
    <property type="entry name" value="P-loop_NTPase"/>
</dbReference>
<dbReference type="GO" id="GO:0005829">
    <property type="term" value="C:cytosol"/>
    <property type="evidence" value="ECO:0007669"/>
    <property type="project" value="TreeGrafter"/>
</dbReference>
<comment type="function">
    <text evidence="13">DNA-dependent ATPase involved in processing of recombination intermediates, plays a role in repairing DNA breaks. Stimulates the branch migration of RecA-mediated strand transfer reactions, allowing the 3' invading strand to extend heteroduplex DNA faster. Binds ssDNA in the presence of ADP but not other nucleotides, has ATPase activity that is stimulated by ssDNA and various branched DNA structures, but inhibited by SSB. Does not have RecA's homology-searching function.</text>
</comment>
<keyword evidence="4 13" id="KW-0863">Zinc-finger</keyword>
<comment type="caution">
    <text evidence="15">The sequence shown here is derived from an EMBL/GenBank/DDBJ whole genome shotgun (WGS) entry which is preliminary data.</text>
</comment>
<dbReference type="NCBIfam" id="TIGR00416">
    <property type="entry name" value="sms"/>
    <property type="match status" value="1"/>
</dbReference>
<dbReference type="PROSITE" id="PS50162">
    <property type="entry name" value="RECA_2"/>
    <property type="match status" value="1"/>
</dbReference>
<dbReference type="CDD" id="cd01121">
    <property type="entry name" value="RadA_SMS_N"/>
    <property type="match status" value="1"/>
</dbReference>
<evidence type="ECO:0000256" key="8">
    <source>
        <dbReference type="ARBA" id="ARBA00023016"/>
    </source>
</evidence>
<dbReference type="PANTHER" id="PTHR32472">
    <property type="entry name" value="DNA REPAIR PROTEIN RADA"/>
    <property type="match status" value="1"/>
</dbReference>
<evidence type="ECO:0000256" key="7">
    <source>
        <dbReference type="ARBA" id="ARBA00022840"/>
    </source>
</evidence>
<name>A0A7W8N7W6_9BACL</name>
<proteinExistence type="inferred from homology"/>
<keyword evidence="2 11" id="KW-0547">Nucleotide-binding</keyword>
<dbReference type="PANTHER" id="PTHR32472:SF10">
    <property type="entry name" value="DNA REPAIR PROTEIN RADA-LIKE PROTEIN"/>
    <property type="match status" value="1"/>
</dbReference>
<dbReference type="AlphaFoldDB" id="A0A7W8N7W6"/>
<dbReference type="FunFam" id="3.30.230.10:FF:000031">
    <property type="entry name" value="DNA repair protein RadA"/>
    <property type="match status" value="1"/>
</dbReference>
<evidence type="ECO:0000256" key="5">
    <source>
        <dbReference type="ARBA" id="ARBA00022801"/>
    </source>
</evidence>
<dbReference type="GO" id="GO:0016787">
    <property type="term" value="F:hydrolase activity"/>
    <property type="evidence" value="ECO:0007669"/>
    <property type="project" value="UniProtKB-KW"/>
</dbReference>
<dbReference type="GO" id="GO:0000725">
    <property type="term" value="P:recombinational repair"/>
    <property type="evidence" value="ECO:0007669"/>
    <property type="project" value="UniProtKB-UniRule"/>
</dbReference>
<organism evidence="15 16">
    <name type="scientific">Anoxybacillus mongoliensis</name>
    <dbReference type="NCBI Taxonomy" id="452565"/>
    <lineage>
        <taxon>Bacteria</taxon>
        <taxon>Bacillati</taxon>
        <taxon>Bacillota</taxon>
        <taxon>Bacilli</taxon>
        <taxon>Bacillales</taxon>
        <taxon>Anoxybacillaceae</taxon>
        <taxon>Anoxybacillus</taxon>
    </lineage>
</organism>
<evidence type="ECO:0000256" key="1">
    <source>
        <dbReference type="ARBA" id="ARBA00022723"/>
    </source>
</evidence>
<dbReference type="GO" id="GO:0140664">
    <property type="term" value="F:ATP-dependent DNA damage sensor activity"/>
    <property type="evidence" value="ECO:0007669"/>
    <property type="project" value="InterPro"/>
</dbReference>
<dbReference type="FunFam" id="3.40.50.300:FF:000050">
    <property type="entry name" value="DNA repair protein RadA"/>
    <property type="match status" value="1"/>
</dbReference>
<dbReference type="RefSeq" id="WP_183244249.1">
    <property type="nucleotide sequence ID" value="NZ_JACHEQ010000016.1"/>
</dbReference>
<feature type="binding site" evidence="11">
    <location>
        <begin position="97"/>
        <end position="104"/>
    </location>
    <ligand>
        <name>ATP</name>
        <dbReference type="ChEBI" id="CHEBI:30616"/>
    </ligand>
</feature>
<comment type="domain">
    <text evidence="11">The middle region has homology to RecA with ATPase motifs including the RadA KNRFG motif, while the C-terminus is homologous to Lon protease.</text>
</comment>
<dbReference type="SUPFAM" id="SSF54211">
    <property type="entry name" value="Ribosomal protein S5 domain 2-like"/>
    <property type="match status" value="1"/>
</dbReference>
<keyword evidence="5" id="KW-0378">Hydrolase</keyword>
<dbReference type="EMBL" id="JACHEQ010000016">
    <property type="protein sequence ID" value="MBB5356521.1"/>
    <property type="molecule type" value="Genomic_DNA"/>
</dbReference>
<dbReference type="InterPro" id="IPR020588">
    <property type="entry name" value="RecA_ATP-bd"/>
</dbReference>
<sequence length="464" mass="51025">MVKRKTKFVCQHCGYETAKWMGKCPGCDSWNAMVEETEVVKHHNRALFVHTEGIAAKPVSITTVETTQEPRIDTKFTEFNRVLGGGIVRGSLVLIGGDPGIGKSTLLLQICAQLASDTHPVLYISGEESVKQTKLRAERLDVTAEHLYVLSETNLEHIIQTIDEMKPAFVVIDSIQTIYRSEITSAPGSVSQVRECTAELMRLAKTKGIAIFIVGHVTKEGALAGPRILEHMVDTVLYFEGERHHTYRILRAVKNRFGSTNEIGIFEMKEMGLTEVKNPSEIFLEERSKGAAGSTVVASMEGTRPVLVEIQALVSPTSFGTPRRMATGIDHNRVSLLMAVLEKRVGLLLQNQDAYLKVAGGIKLDEPAIDLAIAVSIASSFRDQPTNHTDVVIGEVGLTGEVRRVSRIEQRVQEAAKLGFQRIIIPKSNVSGWNIPKGVEVIGVTNVEEALYYALGEGKNRPIF</sequence>
<dbReference type="PRINTS" id="PR01874">
    <property type="entry name" value="DNAREPAIRADA"/>
</dbReference>
<evidence type="ECO:0000256" key="10">
    <source>
        <dbReference type="ARBA" id="ARBA00023204"/>
    </source>
</evidence>
<protein>
    <recommendedName>
        <fullName evidence="11 12">DNA repair protein RadA</fullName>
    </recommendedName>
</protein>
<dbReference type="InterPro" id="IPR014721">
    <property type="entry name" value="Ribsml_uS5_D2-typ_fold_subgr"/>
</dbReference>
<keyword evidence="10 11" id="KW-0234">DNA repair</keyword>
<keyword evidence="7 11" id="KW-0067">ATP-binding</keyword>
<keyword evidence="16" id="KW-1185">Reference proteome</keyword>
<dbReference type="Pfam" id="PF18073">
    <property type="entry name" value="Zn_ribbon_LapB"/>
    <property type="match status" value="1"/>
</dbReference>
<dbReference type="InterPro" id="IPR041166">
    <property type="entry name" value="Rubredoxin_2"/>
</dbReference>
<dbReference type="Pfam" id="PF13481">
    <property type="entry name" value="AAA_25"/>
    <property type="match status" value="1"/>
</dbReference>
<dbReference type="InterPro" id="IPR020568">
    <property type="entry name" value="Ribosomal_Su5_D2-typ_SF"/>
</dbReference>
<evidence type="ECO:0000256" key="6">
    <source>
        <dbReference type="ARBA" id="ARBA00022833"/>
    </source>
</evidence>
<gene>
    <name evidence="11" type="primary">radA</name>
    <name evidence="15" type="ORF">HNR43_002529</name>
</gene>
<dbReference type="SUPFAM" id="SSF52540">
    <property type="entry name" value="P-loop containing nucleoside triphosphate hydrolases"/>
    <property type="match status" value="1"/>
</dbReference>
<evidence type="ECO:0000256" key="12">
    <source>
        <dbReference type="NCBIfam" id="TIGR00416"/>
    </source>
</evidence>
<dbReference type="InterPro" id="IPR003593">
    <property type="entry name" value="AAA+_ATPase"/>
</dbReference>
<dbReference type="Gene3D" id="3.30.230.10">
    <property type="match status" value="1"/>
</dbReference>
<evidence type="ECO:0000313" key="16">
    <source>
        <dbReference type="Proteomes" id="UP000583699"/>
    </source>
</evidence>
<keyword evidence="9 11" id="KW-0238">DNA-binding</keyword>
<evidence type="ECO:0000256" key="3">
    <source>
        <dbReference type="ARBA" id="ARBA00022763"/>
    </source>
</evidence>
<evidence type="ECO:0000256" key="11">
    <source>
        <dbReference type="HAMAP-Rule" id="MF_01498"/>
    </source>
</evidence>
<evidence type="ECO:0000256" key="2">
    <source>
        <dbReference type="ARBA" id="ARBA00022741"/>
    </source>
</evidence>
<keyword evidence="1 11" id="KW-0479">Metal-binding</keyword>
<accession>A0A7W8N7W6</accession>
<evidence type="ECO:0000256" key="4">
    <source>
        <dbReference type="ARBA" id="ARBA00022771"/>
    </source>
</evidence>
<evidence type="ECO:0000256" key="9">
    <source>
        <dbReference type="ARBA" id="ARBA00023125"/>
    </source>
</evidence>
<comment type="similarity">
    <text evidence="11 13">Belongs to the RecA family. RadA subfamily.</text>
</comment>
<dbReference type="GO" id="GO:0008270">
    <property type="term" value="F:zinc ion binding"/>
    <property type="evidence" value="ECO:0007669"/>
    <property type="project" value="UniProtKB-KW"/>
</dbReference>
<dbReference type="InterPro" id="IPR004504">
    <property type="entry name" value="DNA_repair_RadA"/>
</dbReference>
<dbReference type="GO" id="GO:0003684">
    <property type="term" value="F:damaged DNA binding"/>
    <property type="evidence" value="ECO:0007669"/>
    <property type="project" value="InterPro"/>
</dbReference>
<reference evidence="15 16" key="1">
    <citation type="submission" date="2020-08" db="EMBL/GenBank/DDBJ databases">
        <title>Genomic Encyclopedia of Type Strains, Phase IV (KMG-IV): sequencing the most valuable type-strain genomes for metagenomic binning, comparative biology and taxonomic classification.</title>
        <authorList>
            <person name="Goeker M."/>
        </authorList>
    </citation>
    <scope>NUCLEOTIDE SEQUENCE [LARGE SCALE GENOMIC DNA]</scope>
    <source>
        <strain evidence="15 16">DSM 19169</strain>
    </source>
</reference>
<dbReference type="GO" id="GO:0005524">
    <property type="term" value="F:ATP binding"/>
    <property type="evidence" value="ECO:0007669"/>
    <property type="project" value="UniProtKB-UniRule"/>
</dbReference>
<keyword evidence="3 11" id="KW-0227">DNA damage</keyword>
<comment type="function">
    <text evidence="11">Plays a role in repairing double-strand DNA breaks, probably involving stabilizing or processing branched DNA or blocked replication forks.</text>
</comment>
<keyword evidence="8 11" id="KW-0346">Stress response</keyword>
<dbReference type="Proteomes" id="UP000583699">
    <property type="component" value="Unassembled WGS sequence"/>
</dbReference>
<evidence type="ECO:0000313" key="15">
    <source>
        <dbReference type="EMBL" id="MBB5356521.1"/>
    </source>
</evidence>
<dbReference type="Pfam" id="PF13541">
    <property type="entry name" value="ChlI"/>
    <property type="match status" value="1"/>
</dbReference>
<dbReference type="Gene3D" id="3.40.50.300">
    <property type="entry name" value="P-loop containing nucleotide triphosphate hydrolases"/>
    <property type="match status" value="1"/>
</dbReference>
<feature type="domain" description="RecA family profile 1" evidence="14">
    <location>
        <begin position="68"/>
        <end position="217"/>
    </location>
</feature>
<dbReference type="HAMAP" id="MF_01498">
    <property type="entry name" value="RadA_bact"/>
    <property type="match status" value="1"/>
</dbReference>
<dbReference type="SMART" id="SM00382">
    <property type="entry name" value="AAA"/>
    <property type="match status" value="1"/>
</dbReference>
<evidence type="ECO:0000256" key="13">
    <source>
        <dbReference type="RuleBase" id="RU003555"/>
    </source>
</evidence>
<feature type="short sequence motif" description="RadA KNRFG motif" evidence="11">
    <location>
        <begin position="254"/>
        <end position="258"/>
    </location>
</feature>
<keyword evidence="6 13" id="KW-0862">Zinc</keyword>